<protein>
    <submittedName>
        <fullName evidence="1">Uncharacterized protein</fullName>
    </submittedName>
</protein>
<dbReference type="AlphaFoldDB" id="A0A4Y2DR07"/>
<sequence length="90" mass="10695">MVISFSVIHLSLFKQRGLEENGLRSAIRLHRVDGFFKSLDQRDKRIDIQEGEPSIVVCWRRWLKVLKSRIKLAYPCRTSVTRFCDRIYLV</sequence>
<dbReference type="Proteomes" id="UP000499080">
    <property type="component" value="Unassembled WGS sequence"/>
</dbReference>
<evidence type="ECO:0000313" key="2">
    <source>
        <dbReference type="Proteomes" id="UP000499080"/>
    </source>
</evidence>
<gene>
    <name evidence="1" type="ORF">AVEN_259867_1</name>
</gene>
<reference evidence="1 2" key="1">
    <citation type="journal article" date="2019" name="Sci. Rep.">
        <title>Orb-weaving spider Araneus ventricosus genome elucidates the spidroin gene catalogue.</title>
        <authorList>
            <person name="Kono N."/>
            <person name="Nakamura H."/>
            <person name="Ohtoshi R."/>
            <person name="Moran D.A.P."/>
            <person name="Shinohara A."/>
            <person name="Yoshida Y."/>
            <person name="Fujiwara M."/>
            <person name="Mori M."/>
            <person name="Tomita M."/>
            <person name="Arakawa K."/>
        </authorList>
    </citation>
    <scope>NUCLEOTIDE SEQUENCE [LARGE SCALE GENOMIC DNA]</scope>
</reference>
<evidence type="ECO:0000313" key="1">
    <source>
        <dbReference type="EMBL" id="GBM19283.1"/>
    </source>
</evidence>
<organism evidence="1 2">
    <name type="scientific">Araneus ventricosus</name>
    <name type="common">Orbweaver spider</name>
    <name type="synonym">Epeira ventricosa</name>
    <dbReference type="NCBI Taxonomy" id="182803"/>
    <lineage>
        <taxon>Eukaryota</taxon>
        <taxon>Metazoa</taxon>
        <taxon>Ecdysozoa</taxon>
        <taxon>Arthropoda</taxon>
        <taxon>Chelicerata</taxon>
        <taxon>Arachnida</taxon>
        <taxon>Araneae</taxon>
        <taxon>Araneomorphae</taxon>
        <taxon>Entelegynae</taxon>
        <taxon>Araneoidea</taxon>
        <taxon>Araneidae</taxon>
        <taxon>Araneus</taxon>
    </lineage>
</organism>
<proteinExistence type="predicted"/>
<keyword evidence="2" id="KW-1185">Reference proteome</keyword>
<name>A0A4Y2DR07_ARAVE</name>
<comment type="caution">
    <text evidence="1">The sequence shown here is derived from an EMBL/GenBank/DDBJ whole genome shotgun (WGS) entry which is preliminary data.</text>
</comment>
<accession>A0A4Y2DR07</accession>
<dbReference type="EMBL" id="BGPR01000420">
    <property type="protein sequence ID" value="GBM19283.1"/>
    <property type="molecule type" value="Genomic_DNA"/>
</dbReference>